<protein>
    <recommendedName>
        <fullName evidence="2">protein-tyrosine-phosphatase</fullName>
        <ecNumber evidence="2">3.1.3.48</ecNumber>
    </recommendedName>
</protein>
<evidence type="ECO:0000256" key="6">
    <source>
        <dbReference type="ARBA" id="ARBA00022912"/>
    </source>
</evidence>
<dbReference type="GO" id="GO:0005634">
    <property type="term" value="C:nucleus"/>
    <property type="evidence" value="ECO:0007669"/>
    <property type="project" value="TreeGrafter"/>
</dbReference>
<dbReference type="SMART" id="SM00194">
    <property type="entry name" value="PTPc"/>
    <property type="match status" value="1"/>
</dbReference>
<dbReference type="Gene3D" id="3.90.190.10">
    <property type="entry name" value="Protein tyrosine phosphatase superfamily"/>
    <property type="match status" value="1"/>
</dbReference>
<dbReference type="Proteomes" id="UP001488805">
    <property type="component" value="Unassembled WGS sequence"/>
</dbReference>
<dbReference type="PANTHER" id="PTHR45983">
    <property type="entry name" value="TYROSINE PHOSPHATSE N18, PUTATIVE-RELATED"/>
    <property type="match status" value="1"/>
</dbReference>
<dbReference type="SMART" id="SM00404">
    <property type="entry name" value="PTPc_motif"/>
    <property type="match status" value="1"/>
</dbReference>
<evidence type="ECO:0000313" key="11">
    <source>
        <dbReference type="EMBL" id="KAK9514684.1"/>
    </source>
</evidence>
<name>A0AAW1DWD7_ZOAVI</name>
<dbReference type="InterPro" id="IPR003595">
    <property type="entry name" value="Tyr_Pase_cat"/>
</dbReference>
<dbReference type="InterPro" id="IPR029021">
    <property type="entry name" value="Prot-tyrosine_phosphatase-like"/>
</dbReference>
<evidence type="ECO:0000259" key="10">
    <source>
        <dbReference type="PROSITE" id="PS50056"/>
    </source>
</evidence>
<evidence type="ECO:0000256" key="1">
    <source>
        <dbReference type="ARBA" id="ARBA00004496"/>
    </source>
</evidence>
<evidence type="ECO:0000313" key="12">
    <source>
        <dbReference type="Proteomes" id="UP001488805"/>
    </source>
</evidence>
<dbReference type="GO" id="GO:0005737">
    <property type="term" value="C:cytoplasm"/>
    <property type="evidence" value="ECO:0007669"/>
    <property type="project" value="UniProtKB-SubCell"/>
</dbReference>
<keyword evidence="12" id="KW-1185">Reference proteome</keyword>
<keyword evidence="3" id="KW-0963">Cytoplasm</keyword>
<evidence type="ECO:0000256" key="4">
    <source>
        <dbReference type="ARBA" id="ARBA00022553"/>
    </source>
</evidence>
<proteinExistence type="inferred from homology"/>
<feature type="domain" description="Tyrosine specific protein phosphatases" evidence="10">
    <location>
        <begin position="201"/>
        <end position="275"/>
    </location>
</feature>
<evidence type="ECO:0000259" key="9">
    <source>
        <dbReference type="PROSITE" id="PS50055"/>
    </source>
</evidence>
<reference evidence="11 12" key="1">
    <citation type="journal article" date="2024" name="Genome Biol. Evol.">
        <title>Chromosome-level genome assembly of the viviparous eelpout Zoarces viviparus.</title>
        <authorList>
            <person name="Fuhrmann N."/>
            <person name="Brasseur M.V."/>
            <person name="Bakowski C.E."/>
            <person name="Podsiadlowski L."/>
            <person name="Prost S."/>
            <person name="Krehenwinkel H."/>
            <person name="Mayer C."/>
        </authorList>
    </citation>
    <scope>NUCLEOTIDE SEQUENCE [LARGE SCALE GENOMIC DNA]</scope>
    <source>
        <strain evidence="11">NO-MEL_2022_Ind0_liver</strain>
    </source>
</reference>
<dbReference type="PRINTS" id="PR00700">
    <property type="entry name" value="PRTYPHPHTASE"/>
</dbReference>
<evidence type="ECO:0000256" key="3">
    <source>
        <dbReference type="ARBA" id="ARBA00022490"/>
    </source>
</evidence>
<feature type="compositionally biased region" description="Basic and acidic residues" evidence="8">
    <location>
        <begin position="468"/>
        <end position="481"/>
    </location>
</feature>
<feature type="region of interest" description="Disordered" evidence="8">
    <location>
        <begin position="390"/>
        <end position="481"/>
    </location>
</feature>
<dbReference type="PANTHER" id="PTHR45983:SF4">
    <property type="entry name" value="TYROSINE-PROTEIN PHOSPHATASE NON-RECEPTOR TYPE 18"/>
    <property type="match status" value="1"/>
</dbReference>
<sequence>MELLSSLLSSLRTLETGTLDQDYNMVRSQTSVLKRDPSLSTEAGALKENIKKNRYKDILPYDQSRVVLSLLTSDSDSDYINASFIKGASSDCRYIASQGPLGSTLIDFWRMIWEYNIKVIVMASREIEMGKKKCECYWSPVHQPASFGPFTVCSQEETRPHEDMVVRVLTVSYQQNSRSLTQYQFLSWPDHDVPYEAAGVLDLLERVRESQGAHTSPLLVHCSAGCGRTGVICALDYIHDLVVTKQINTDFSIKQIVLDIRRQRPSAVQTKEQYRFIFTAAACMLERVLRSAGGRRLYCNTSELKKPEQGTTRPAASSSKRLSQQSAMNDTYAVVNKPKQPLPPAADPAHSVVATPGFSRELPSSHHYDNDPSGAVAPVYSVVRPRAKPHSLPLSATPLYATPLSDTPSPTNHRLGEGLPSSLGNNGEYHLSPDDDDYEDFSSSSRDITGLDSPGGIGFNCRIQKPKGPRDPPAEWSRLER</sequence>
<organism evidence="11 12">
    <name type="scientific">Zoarces viviparus</name>
    <name type="common">Viviparous eelpout</name>
    <name type="synonym">Blennius viviparus</name>
    <dbReference type="NCBI Taxonomy" id="48416"/>
    <lineage>
        <taxon>Eukaryota</taxon>
        <taxon>Metazoa</taxon>
        <taxon>Chordata</taxon>
        <taxon>Craniata</taxon>
        <taxon>Vertebrata</taxon>
        <taxon>Euteleostomi</taxon>
        <taxon>Actinopterygii</taxon>
        <taxon>Neopterygii</taxon>
        <taxon>Teleostei</taxon>
        <taxon>Neoteleostei</taxon>
        <taxon>Acanthomorphata</taxon>
        <taxon>Eupercaria</taxon>
        <taxon>Perciformes</taxon>
        <taxon>Cottioidei</taxon>
        <taxon>Zoarcales</taxon>
        <taxon>Zoarcidae</taxon>
        <taxon>Zoarcinae</taxon>
        <taxon>Zoarces</taxon>
    </lineage>
</organism>
<evidence type="ECO:0000256" key="7">
    <source>
        <dbReference type="ARBA" id="ARBA00034734"/>
    </source>
</evidence>
<dbReference type="InterPro" id="IPR047170">
    <property type="entry name" value="PTN12/18/22"/>
</dbReference>
<comment type="subcellular location">
    <subcellularLocation>
        <location evidence="1">Cytoplasm</location>
    </subcellularLocation>
</comment>
<comment type="similarity">
    <text evidence="7">Belongs to the protein-tyrosine phosphatase family. Non-receptor class 4 subfamily.</text>
</comment>
<dbReference type="PROSITE" id="PS50055">
    <property type="entry name" value="TYR_PHOSPHATASE_PTP"/>
    <property type="match status" value="1"/>
</dbReference>
<dbReference type="AlphaFoldDB" id="A0AAW1DWD7"/>
<feature type="region of interest" description="Disordered" evidence="8">
    <location>
        <begin position="304"/>
        <end position="372"/>
    </location>
</feature>
<dbReference type="Pfam" id="PF00102">
    <property type="entry name" value="Y_phosphatase"/>
    <property type="match status" value="1"/>
</dbReference>
<dbReference type="GO" id="GO:0004726">
    <property type="term" value="F:non-membrane spanning protein tyrosine phosphatase activity"/>
    <property type="evidence" value="ECO:0007669"/>
    <property type="project" value="InterPro"/>
</dbReference>
<dbReference type="PROSITE" id="PS50056">
    <property type="entry name" value="TYR_PHOSPHATASE_2"/>
    <property type="match status" value="1"/>
</dbReference>
<gene>
    <name evidence="11" type="ORF">VZT92_025380</name>
</gene>
<evidence type="ECO:0000256" key="8">
    <source>
        <dbReference type="SAM" id="MobiDB-lite"/>
    </source>
</evidence>
<evidence type="ECO:0000256" key="5">
    <source>
        <dbReference type="ARBA" id="ARBA00022801"/>
    </source>
</evidence>
<dbReference type="InterPro" id="IPR016130">
    <property type="entry name" value="Tyr_Pase_AS"/>
</dbReference>
<keyword evidence="4" id="KW-0597">Phosphoprotein</keyword>
<dbReference type="EMBL" id="JBCEZU010000586">
    <property type="protein sequence ID" value="KAK9514684.1"/>
    <property type="molecule type" value="Genomic_DNA"/>
</dbReference>
<comment type="caution">
    <text evidence="11">The sequence shown here is derived from an EMBL/GenBank/DDBJ whole genome shotgun (WGS) entry which is preliminary data.</text>
</comment>
<feature type="compositionally biased region" description="Polar residues" evidence="8">
    <location>
        <begin position="309"/>
        <end position="329"/>
    </location>
</feature>
<dbReference type="FunFam" id="3.90.190.10:FF:000045">
    <property type="entry name" value="Tyrosine-protein phosphatase non-receptor type 12"/>
    <property type="match status" value="1"/>
</dbReference>
<dbReference type="InterPro" id="IPR000387">
    <property type="entry name" value="Tyr_Pase_dom"/>
</dbReference>
<dbReference type="InterPro" id="IPR000242">
    <property type="entry name" value="PTP_cat"/>
</dbReference>
<dbReference type="SUPFAM" id="SSF52799">
    <property type="entry name" value="(Phosphotyrosine protein) phosphatases II"/>
    <property type="match status" value="1"/>
</dbReference>
<accession>A0AAW1DWD7</accession>
<feature type="domain" description="Tyrosine-protein phosphatase" evidence="9">
    <location>
        <begin position="19"/>
        <end position="284"/>
    </location>
</feature>
<keyword evidence="6" id="KW-0904">Protein phosphatase</keyword>
<dbReference type="EC" id="3.1.3.48" evidence="2"/>
<evidence type="ECO:0000256" key="2">
    <source>
        <dbReference type="ARBA" id="ARBA00013064"/>
    </source>
</evidence>
<keyword evidence="5" id="KW-0378">Hydrolase</keyword>
<dbReference type="PROSITE" id="PS00383">
    <property type="entry name" value="TYR_PHOSPHATASE_1"/>
    <property type="match status" value="1"/>
</dbReference>